<evidence type="ECO:0000259" key="7">
    <source>
        <dbReference type="Pfam" id="PF03772"/>
    </source>
</evidence>
<organism evidence="9 10">
    <name type="scientific">Gemmobacter nanjingensis</name>
    <dbReference type="NCBI Taxonomy" id="488454"/>
    <lineage>
        <taxon>Bacteria</taxon>
        <taxon>Pseudomonadati</taxon>
        <taxon>Pseudomonadota</taxon>
        <taxon>Alphaproteobacteria</taxon>
        <taxon>Rhodobacterales</taxon>
        <taxon>Paracoccaceae</taxon>
        <taxon>Gemmobacter</taxon>
    </lineage>
</organism>
<feature type="transmembrane region" description="Helical" evidence="6">
    <location>
        <begin position="398"/>
        <end position="420"/>
    </location>
</feature>
<keyword evidence="10" id="KW-1185">Reference proteome</keyword>
<evidence type="ECO:0000259" key="8">
    <source>
        <dbReference type="Pfam" id="PF13567"/>
    </source>
</evidence>
<evidence type="ECO:0000256" key="5">
    <source>
        <dbReference type="ARBA" id="ARBA00023136"/>
    </source>
</evidence>
<evidence type="ECO:0000256" key="4">
    <source>
        <dbReference type="ARBA" id="ARBA00022989"/>
    </source>
</evidence>
<feature type="domain" description="ComEC/Rec2-related protein" evidence="7">
    <location>
        <begin position="240"/>
        <end position="513"/>
    </location>
</feature>
<sequence length="702" mass="73664">MAVRGGILGRLAGAVADARGILFPWVPVFLGAGIGFWFALPVEPGLATYLVAGGLVLLMAGLWRFGPEAAQPLWVAVACLTLGGIVAGVRAHLVAAPVLEFRYYGPIEGRIVALDRSQSDALRLTLDNVQLSEVAPRRIPARVRIALQVAPRFAPAPGQWVQITAHLAPPGDPVEPGGFDFRRVAWFQRLGAIGYSRHPLLMLAPPGRGEQGLNRLRAALSAGIQARIRGDPGAFAAGVMTGDRSGFSRAAIEDLRASSLAHLLAISGMHMAFLIGFVFALIRGGLALVPHIALRLNTKKVAAALSLPVAIFYLLLSGANVATERACIMICVMLGAVLLDRWALSLRSVAISATILLCLRPETLLTPGFQMSFAATTALVAGFGALHSALTGGLVPRWALPVLTLVLSSALAGIATAPFAAAHFNRIADYGLLANVLTVPVMGMVVMPAGAIAALLAPFGLADLPLMVMGWGARWILYVSHMVAGLDGAVTPVPAPGPLALPLIALGGIGMAVGRRWFRLPGVLAIALGLGVWTQAERPALLISPDGLLVGLYGPQGRALSAARGAGFAAQNWLENDGDLVSQPIAAKREGFTGPASERRFYLGEWSGVHLRGKGAEEKLPAACAANDLVITAAQIATPPEGCIVIDIGQLRRSGGIALSPDGDRLRLQPARDTTRIWHGKHAQTMAARWLDRPVRPLAKGQ</sequence>
<evidence type="ECO:0000256" key="3">
    <source>
        <dbReference type="ARBA" id="ARBA00022692"/>
    </source>
</evidence>
<name>A0ABQ3F7B1_9RHOB</name>
<comment type="caution">
    <text evidence="9">The sequence shown here is derived from an EMBL/GenBank/DDBJ whole genome shotgun (WGS) entry which is preliminary data.</text>
</comment>
<dbReference type="InterPro" id="IPR025405">
    <property type="entry name" value="DUF4131"/>
</dbReference>
<feature type="transmembrane region" description="Helical" evidence="6">
    <location>
        <begin position="263"/>
        <end position="289"/>
    </location>
</feature>
<dbReference type="EMBL" id="BMYI01000001">
    <property type="protein sequence ID" value="GHC11065.1"/>
    <property type="molecule type" value="Genomic_DNA"/>
</dbReference>
<feature type="transmembrane region" description="Helical" evidence="6">
    <location>
        <begin position="301"/>
        <end position="322"/>
    </location>
</feature>
<proteinExistence type="predicted"/>
<keyword evidence="5 6" id="KW-0472">Membrane</keyword>
<feature type="transmembrane region" description="Helical" evidence="6">
    <location>
        <begin position="342"/>
        <end position="359"/>
    </location>
</feature>
<evidence type="ECO:0000313" key="10">
    <source>
        <dbReference type="Proteomes" id="UP000658305"/>
    </source>
</evidence>
<keyword evidence="3 6" id="KW-0812">Transmembrane</keyword>
<dbReference type="PANTHER" id="PTHR30619">
    <property type="entry name" value="DNA INTERNALIZATION/COMPETENCE PROTEIN COMEC/REC2"/>
    <property type="match status" value="1"/>
</dbReference>
<dbReference type="Pfam" id="PF13567">
    <property type="entry name" value="DUF4131"/>
    <property type="match status" value="1"/>
</dbReference>
<evidence type="ECO:0000256" key="2">
    <source>
        <dbReference type="ARBA" id="ARBA00022475"/>
    </source>
</evidence>
<evidence type="ECO:0000256" key="6">
    <source>
        <dbReference type="SAM" id="Phobius"/>
    </source>
</evidence>
<feature type="domain" description="DUF4131" evidence="8">
    <location>
        <begin position="46"/>
        <end position="197"/>
    </location>
</feature>
<dbReference type="Pfam" id="PF03772">
    <property type="entry name" value="Competence"/>
    <property type="match status" value="1"/>
</dbReference>
<evidence type="ECO:0008006" key="11">
    <source>
        <dbReference type="Google" id="ProtNLM"/>
    </source>
</evidence>
<evidence type="ECO:0000313" key="9">
    <source>
        <dbReference type="EMBL" id="GHC11065.1"/>
    </source>
</evidence>
<feature type="transmembrane region" description="Helical" evidence="6">
    <location>
        <begin position="73"/>
        <end position="93"/>
    </location>
</feature>
<keyword evidence="4 6" id="KW-1133">Transmembrane helix</keyword>
<evidence type="ECO:0000256" key="1">
    <source>
        <dbReference type="ARBA" id="ARBA00004651"/>
    </source>
</evidence>
<feature type="transmembrane region" description="Helical" evidence="6">
    <location>
        <begin position="432"/>
        <end position="461"/>
    </location>
</feature>
<dbReference type="InterPro" id="IPR052159">
    <property type="entry name" value="Competence_DNA_uptake"/>
</dbReference>
<reference evidence="10" key="1">
    <citation type="journal article" date="2019" name="Int. J. Syst. Evol. Microbiol.">
        <title>The Global Catalogue of Microorganisms (GCM) 10K type strain sequencing project: providing services to taxonomists for standard genome sequencing and annotation.</title>
        <authorList>
            <consortium name="The Broad Institute Genomics Platform"/>
            <consortium name="The Broad Institute Genome Sequencing Center for Infectious Disease"/>
            <person name="Wu L."/>
            <person name="Ma J."/>
        </authorList>
    </citation>
    <scope>NUCLEOTIDE SEQUENCE [LARGE SCALE GENOMIC DNA]</scope>
    <source>
        <strain evidence="10">KCTC 23298</strain>
    </source>
</reference>
<comment type="subcellular location">
    <subcellularLocation>
        <location evidence="1">Cell membrane</location>
        <topology evidence="1">Multi-pass membrane protein</topology>
    </subcellularLocation>
</comment>
<keyword evidence="2" id="KW-1003">Cell membrane</keyword>
<protein>
    <recommendedName>
        <fullName evidence="11">Competence protein ComEC</fullName>
    </recommendedName>
</protein>
<gene>
    <name evidence="9" type="ORF">GCM10007291_04630</name>
</gene>
<feature type="transmembrane region" description="Helical" evidence="6">
    <location>
        <begin position="46"/>
        <end position="66"/>
    </location>
</feature>
<dbReference type="NCBIfam" id="TIGR00360">
    <property type="entry name" value="ComEC_N-term"/>
    <property type="match status" value="1"/>
</dbReference>
<accession>A0ABQ3F7B1</accession>
<dbReference type="Proteomes" id="UP000658305">
    <property type="component" value="Unassembled WGS sequence"/>
</dbReference>
<feature type="transmembrane region" description="Helical" evidence="6">
    <location>
        <begin position="499"/>
        <end position="518"/>
    </location>
</feature>
<dbReference type="RefSeq" id="WP_189380080.1">
    <property type="nucleotide sequence ID" value="NZ_BMYI01000001.1"/>
</dbReference>
<feature type="transmembrane region" description="Helical" evidence="6">
    <location>
        <begin position="21"/>
        <end position="40"/>
    </location>
</feature>
<dbReference type="InterPro" id="IPR004477">
    <property type="entry name" value="ComEC_N"/>
</dbReference>
<dbReference type="PANTHER" id="PTHR30619:SF1">
    <property type="entry name" value="RECOMBINATION PROTEIN 2"/>
    <property type="match status" value="1"/>
</dbReference>
<feature type="transmembrane region" description="Helical" evidence="6">
    <location>
        <begin position="371"/>
        <end position="392"/>
    </location>
</feature>